<dbReference type="Pfam" id="PF02002">
    <property type="entry name" value="TFIIE_alpha"/>
    <property type="match status" value="1"/>
</dbReference>
<dbReference type="InterPro" id="IPR002853">
    <property type="entry name" value="TFIIE_asu"/>
</dbReference>
<dbReference type="GO" id="GO:0006355">
    <property type="term" value="P:regulation of DNA-templated transcription"/>
    <property type="evidence" value="ECO:0007669"/>
    <property type="project" value="InterPro"/>
</dbReference>
<dbReference type="Gene3D" id="1.10.10.10">
    <property type="entry name" value="Winged helix-like DNA-binding domain superfamily/Winged helix DNA-binding domain"/>
    <property type="match status" value="1"/>
</dbReference>
<organism evidence="4 5">
    <name type="scientific">Methanolapillus millepedarum</name>
    <dbReference type="NCBI Taxonomy" id="3028296"/>
    <lineage>
        <taxon>Archaea</taxon>
        <taxon>Methanobacteriati</taxon>
        <taxon>Methanobacteriota</taxon>
        <taxon>Stenosarchaea group</taxon>
        <taxon>Methanomicrobia</taxon>
        <taxon>Methanosarcinales</taxon>
        <taxon>Methanosarcinaceae</taxon>
        <taxon>Methanolapillus</taxon>
    </lineage>
</organism>
<protein>
    <recommendedName>
        <fullName evidence="1">Transcription factor E</fullName>
        <shortName evidence="1">TFE</shortName>
    </recommendedName>
    <alternativeName>
        <fullName evidence="1">TFIIE subunit alpha homolog</fullName>
    </alternativeName>
    <alternativeName>
        <fullName evidence="1">Transcription initiation factor TFIIE</fullName>
    </alternativeName>
</protein>
<dbReference type="InterPro" id="IPR024550">
    <property type="entry name" value="TFIIEa/SarR/Rpc3_HTH_dom"/>
</dbReference>
<dbReference type="InterPro" id="IPR036390">
    <property type="entry name" value="WH_DNA-bd_sf"/>
</dbReference>
<dbReference type="SMART" id="SM00531">
    <property type="entry name" value="TFIIE"/>
    <property type="match status" value="1"/>
</dbReference>
<name>A0AA96V3C1_9EURY</name>
<gene>
    <name evidence="1" type="primary">tfe</name>
    <name evidence="4" type="ORF">MsAc7_06620</name>
</gene>
<reference evidence="4 5" key="1">
    <citation type="submission" date="2023-07" db="EMBL/GenBank/DDBJ databases">
        <title>Closed genoem sequence of Methanosarcinaceae archaeon Ac7.</title>
        <authorList>
            <person name="Poehlein A."/>
            <person name="Protasov E."/>
            <person name="Platt K."/>
            <person name="Reeh H."/>
            <person name="Daniel R."/>
            <person name="Brune A."/>
        </authorList>
    </citation>
    <scope>NUCLEOTIDE SEQUENCE [LARGE SCALE GENOMIC DNA]</scope>
    <source>
        <strain evidence="4 5">Ac7</strain>
    </source>
</reference>
<evidence type="ECO:0000256" key="1">
    <source>
        <dbReference type="HAMAP-Rule" id="MF_01909"/>
    </source>
</evidence>
<evidence type="ECO:0000259" key="3">
    <source>
        <dbReference type="SMART" id="SM00531"/>
    </source>
</evidence>
<dbReference type="AlphaFoldDB" id="A0AA96V3C1"/>
<comment type="function">
    <text evidence="1">Transcription factor that plays a role in the activation of archaeal genes transcribed by RNA polymerase. Facilitates transcription initiation by enhancing TATA-box recognition by TATA-box-binding protein (Tbp), and transcription factor B (Tfb) and RNA polymerase recruitment. Not absolutely required for transcription in vitro, but particularly important in cases where Tbp or Tfb function is not optimal. It dynamically alters the nucleic acid-binding properties of RNA polymerases by stabilizing the initiation complex and destabilizing elongation complexes. Seems to translocate with the RNA polymerase following initiation and acts by binding to the non template strand of the transcription bubble in elongation complexes.</text>
</comment>
<accession>A0AA96V3C1</accession>
<sequence>MIDLDDPLINGYLRRLIGEDGITLIRNMPEGEVTDEEICNVLNPLKTQSKEADDKVKKLKAEIKAAGENQTDVKKLEKELKKAEKEAEKAKAAAADEYEITLNNVRKILFILYENKFTVCRRERDANSGWLTFRWQINMDGIDYQIEREKKKLYRNLIKRKEYEDSNVFYVCPQNCLRLVFDEATETDFICPICGEDLIFEDNELFKQLLDNRIAEFGEMPK</sequence>
<dbReference type="InterPro" id="IPR036388">
    <property type="entry name" value="WH-like_DNA-bd_sf"/>
</dbReference>
<comment type="domain">
    <text evidence="1">The winged helix domain is involved in binding to DNA in the preinitiation complex.</text>
</comment>
<dbReference type="GO" id="GO:0003677">
    <property type="term" value="F:DNA binding"/>
    <property type="evidence" value="ECO:0007669"/>
    <property type="project" value="UniProtKB-KW"/>
</dbReference>
<dbReference type="PIRSF" id="PIRSF006373">
    <property type="entry name" value="TF_E_archaea"/>
    <property type="match status" value="1"/>
</dbReference>
<feature type="coiled-coil region" evidence="2">
    <location>
        <begin position="42"/>
        <end position="100"/>
    </location>
</feature>
<evidence type="ECO:0000313" key="5">
    <source>
        <dbReference type="Proteomes" id="UP001303587"/>
    </source>
</evidence>
<evidence type="ECO:0000313" key="4">
    <source>
        <dbReference type="EMBL" id="WNY25120.1"/>
    </source>
</evidence>
<dbReference type="Proteomes" id="UP001303587">
    <property type="component" value="Chromosome"/>
</dbReference>
<keyword evidence="1" id="KW-0804">Transcription</keyword>
<keyword evidence="1" id="KW-0805">Transcription regulation</keyword>
<evidence type="ECO:0000256" key="2">
    <source>
        <dbReference type="SAM" id="Coils"/>
    </source>
</evidence>
<keyword evidence="1" id="KW-0238">DNA-binding</keyword>
<keyword evidence="5" id="KW-1185">Reference proteome</keyword>
<keyword evidence="2" id="KW-0175">Coiled coil</keyword>
<dbReference type="EMBL" id="CP131060">
    <property type="protein sequence ID" value="WNY25120.1"/>
    <property type="molecule type" value="Genomic_DNA"/>
</dbReference>
<dbReference type="HAMAP" id="MF_01909">
    <property type="entry name" value="TFE_arch"/>
    <property type="match status" value="1"/>
</dbReference>
<proteinExistence type="inferred from homology"/>
<dbReference type="GO" id="GO:0006367">
    <property type="term" value="P:transcription initiation at RNA polymerase II promoter"/>
    <property type="evidence" value="ECO:0007669"/>
    <property type="project" value="InterPro"/>
</dbReference>
<feature type="domain" description="Transcription initiation factor IIE subunit alpha N-terminal" evidence="3">
    <location>
        <begin position="70"/>
        <end position="212"/>
    </location>
</feature>
<dbReference type="InterPro" id="IPR016481">
    <property type="entry name" value="TF_E_archaea"/>
</dbReference>
<comment type="similarity">
    <text evidence="1">Belongs to the TFE family.</text>
</comment>
<comment type="subunit">
    <text evidence="1">Monomer. Interaction with RNA polymerase subunits RpoF and RpoE is necessary for Tfe stimulatory transcription activity. Able to interact with Tbp and RNA polymerase in the absence of DNA promoter. Interacts both with the preinitiation and elongation complexes.</text>
</comment>
<dbReference type="SUPFAM" id="SSF46785">
    <property type="entry name" value="Winged helix' DNA-binding domain"/>
    <property type="match status" value="1"/>
</dbReference>